<feature type="domain" description="HTH cro/C1-type" evidence="2">
    <location>
        <begin position="9"/>
        <end position="63"/>
    </location>
</feature>
<dbReference type="CDD" id="cd00093">
    <property type="entry name" value="HTH_XRE"/>
    <property type="match status" value="1"/>
</dbReference>
<dbReference type="InterPro" id="IPR010982">
    <property type="entry name" value="Lambda_DNA-bd_dom_sf"/>
</dbReference>
<reference evidence="3 4" key="1">
    <citation type="journal article" date="2017" name="Front. Microbiol.">
        <title>New Insights into the Diversity of the Genus Faecalibacterium.</title>
        <authorList>
            <person name="Benevides L."/>
            <person name="Burman S."/>
            <person name="Martin R."/>
            <person name="Robert V."/>
            <person name="Thomas M."/>
            <person name="Miquel S."/>
            <person name="Chain F."/>
            <person name="Sokol H."/>
            <person name="Bermudez-Humaran L.G."/>
            <person name="Morrison M."/>
            <person name="Langella P."/>
            <person name="Azevedo V.A."/>
            <person name="Chatel J.M."/>
            <person name="Soares S."/>
        </authorList>
    </citation>
    <scope>NUCLEOTIDE SEQUENCE [LARGE SCALE GENOMIC DNA]</scope>
    <source>
        <strain evidence="4">CNCM I-4540</strain>
    </source>
</reference>
<protein>
    <submittedName>
        <fullName evidence="3">Transcriptional regulator</fullName>
    </submittedName>
</protein>
<comment type="caution">
    <text evidence="3">The sequence shown here is derived from an EMBL/GenBank/DDBJ whole genome shotgun (WGS) entry which is preliminary data.</text>
</comment>
<dbReference type="PANTHER" id="PTHR46797:SF1">
    <property type="entry name" value="METHYLPHOSPHONATE SYNTHASE"/>
    <property type="match status" value="1"/>
</dbReference>
<dbReference type="PROSITE" id="PS50943">
    <property type="entry name" value="HTH_CROC1"/>
    <property type="match status" value="1"/>
</dbReference>
<evidence type="ECO:0000259" key="2">
    <source>
        <dbReference type="PROSITE" id="PS50943"/>
    </source>
</evidence>
<dbReference type="GO" id="GO:0005829">
    <property type="term" value="C:cytosol"/>
    <property type="evidence" value="ECO:0007669"/>
    <property type="project" value="TreeGrafter"/>
</dbReference>
<dbReference type="Gene3D" id="1.10.260.40">
    <property type="entry name" value="lambda repressor-like DNA-binding domains"/>
    <property type="match status" value="1"/>
</dbReference>
<keyword evidence="4" id="KW-1185">Reference proteome</keyword>
<dbReference type="InterPro" id="IPR050807">
    <property type="entry name" value="TransReg_Diox_bact_type"/>
</dbReference>
<dbReference type="SMART" id="SM00530">
    <property type="entry name" value="HTH_XRE"/>
    <property type="match status" value="1"/>
</dbReference>
<evidence type="ECO:0000256" key="1">
    <source>
        <dbReference type="ARBA" id="ARBA00023125"/>
    </source>
</evidence>
<gene>
    <name evidence="3" type="ORF">CGS46_14665</name>
</gene>
<dbReference type="EMBL" id="NMTQ01000037">
    <property type="protein sequence ID" value="PDX57733.1"/>
    <property type="molecule type" value="Genomic_DNA"/>
</dbReference>
<dbReference type="InterPro" id="IPR001387">
    <property type="entry name" value="Cro/C1-type_HTH"/>
</dbReference>
<evidence type="ECO:0000313" key="4">
    <source>
        <dbReference type="Proteomes" id="UP000220752"/>
    </source>
</evidence>
<dbReference type="AlphaFoldDB" id="A0A2A6Z8P2"/>
<dbReference type="Proteomes" id="UP000220752">
    <property type="component" value="Unassembled WGS sequence"/>
</dbReference>
<keyword evidence="1" id="KW-0238">DNA-binding</keyword>
<accession>A0A2A6Z8P2</accession>
<dbReference type="Pfam" id="PF01381">
    <property type="entry name" value="HTH_3"/>
    <property type="match status" value="1"/>
</dbReference>
<name>A0A2A6Z8P2_9FIRM</name>
<dbReference type="GO" id="GO:0003700">
    <property type="term" value="F:DNA-binding transcription factor activity"/>
    <property type="evidence" value="ECO:0007669"/>
    <property type="project" value="TreeGrafter"/>
</dbReference>
<dbReference type="SUPFAM" id="SSF47413">
    <property type="entry name" value="lambda repressor-like DNA-binding domains"/>
    <property type="match status" value="1"/>
</dbReference>
<proteinExistence type="predicted"/>
<evidence type="ECO:0000313" key="3">
    <source>
        <dbReference type="EMBL" id="PDX57733.1"/>
    </source>
</evidence>
<dbReference type="GO" id="GO:0003677">
    <property type="term" value="F:DNA binding"/>
    <property type="evidence" value="ECO:0007669"/>
    <property type="project" value="UniProtKB-KW"/>
</dbReference>
<organism evidence="3 4">
    <name type="scientific">Faecalibacterium langellae</name>
    <dbReference type="NCBI Taxonomy" id="3435293"/>
    <lineage>
        <taxon>Bacteria</taxon>
        <taxon>Bacillati</taxon>
        <taxon>Bacillota</taxon>
        <taxon>Clostridia</taxon>
        <taxon>Eubacteriales</taxon>
        <taxon>Oscillospiraceae</taxon>
        <taxon>Faecalibacterium</taxon>
    </lineage>
</organism>
<dbReference type="PANTHER" id="PTHR46797">
    <property type="entry name" value="HTH-TYPE TRANSCRIPTIONAL REGULATOR"/>
    <property type="match status" value="1"/>
</dbReference>
<sequence>MKTLLGQRIREQRRKKGWTMDKLAEKADLSVNYVGDLERGVKTPSLDTFIRIVEALDVPADVLIRDSAAPASYVADDELNRKLSRLTPGQKKAATDILNAYIDNIPYIKEK</sequence>